<dbReference type="EMBL" id="CALNXI010000590">
    <property type="protein sequence ID" value="CAH3029743.1"/>
    <property type="molecule type" value="Genomic_DNA"/>
</dbReference>
<dbReference type="Proteomes" id="UP001159427">
    <property type="component" value="Unassembled WGS sequence"/>
</dbReference>
<accession>A0ABN8MLK4</accession>
<evidence type="ECO:0000313" key="1">
    <source>
        <dbReference type="EMBL" id="CAH3029743.1"/>
    </source>
</evidence>
<keyword evidence="2" id="KW-1185">Reference proteome</keyword>
<reference evidence="1 2" key="1">
    <citation type="submission" date="2022-05" db="EMBL/GenBank/DDBJ databases">
        <authorList>
            <consortium name="Genoscope - CEA"/>
            <person name="William W."/>
        </authorList>
    </citation>
    <scope>NUCLEOTIDE SEQUENCE [LARGE SCALE GENOMIC DNA]</scope>
</reference>
<evidence type="ECO:0000313" key="2">
    <source>
        <dbReference type="Proteomes" id="UP001159427"/>
    </source>
</evidence>
<protein>
    <submittedName>
        <fullName evidence="1">Uncharacterized protein</fullName>
    </submittedName>
</protein>
<comment type="caution">
    <text evidence="1">The sequence shown here is derived from an EMBL/GenBank/DDBJ whole genome shotgun (WGS) entry which is preliminary data.</text>
</comment>
<sequence>WSVWVVVTRDTMTRHFTMEKIRPIKLTGASPNDENDDDNDEYDYDYDDFGYGGHGMLPNDGDIIGSSIAEVVVGGDGMLPNDGDIIGSSIAEKIVSVWVLGMVAEVMPVPQQCSAAIKYLNISPVA</sequence>
<name>A0ABN8MLK4_9CNID</name>
<organism evidence="1 2">
    <name type="scientific">Porites evermanni</name>
    <dbReference type="NCBI Taxonomy" id="104178"/>
    <lineage>
        <taxon>Eukaryota</taxon>
        <taxon>Metazoa</taxon>
        <taxon>Cnidaria</taxon>
        <taxon>Anthozoa</taxon>
        <taxon>Hexacorallia</taxon>
        <taxon>Scleractinia</taxon>
        <taxon>Fungiina</taxon>
        <taxon>Poritidae</taxon>
        <taxon>Porites</taxon>
    </lineage>
</organism>
<proteinExistence type="predicted"/>
<gene>
    <name evidence="1" type="ORF">PEVE_00036711</name>
</gene>
<feature type="non-terminal residue" evidence="1">
    <location>
        <position position="1"/>
    </location>
</feature>